<protein>
    <recommendedName>
        <fullName evidence="11">Solute carrier family 15 member 1</fullName>
    </recommendedName>
</protein>
<accession>A0ABN9MPQ6</accession>
<feature type="transmembrane region" description="Helical" evidence="8">
    <location>
        <begin position="66"/>
        <end position="87"/>
    </location>
</feature>
<dbReference type="PANTHER" id="PTHR11654">
    <property type="entry name" value="OLIGOPEPTIDE TRANSPORTER-RELATED"/>
    <property type="match status" value="1"/>
</dbReference>
<feature type="transmembrane region" description="Helical" evidence="8">
    <location>
        <begin position="93"/>
        <end position="114"/>
    </location>
</feature>
<organism evidence="9 10">
    <name type="scientific">Ranitomeya imitator</name>
    <name type="common">mimic poison frog</name>
    <dbReference type="NCBI Taxonomy" id="111125"/>
    <lineage>
        <taxon>Eukaryota</taxon>
        <taxon>Metazoa</taxon>
        <taxon>Chordata</taxon>
        <taxon>Craniata</taxon>
        <taxon>Vertebrata</taxon>
        <taxon>Euteleostomi</taxon>
        <taxon>Amphibia</taxon>
        <taxon>Batrachia</taxon>
        <taxon>Anura</taxon>
        <taxon>Neobatrachia</taxon>
        <taxon>Hyloidea</taxon>
        <taxon>Dendrobatidae</taxon>
        <taxon>Dendrobatinae</taxon>
        <taxon>Ranitomeya</taxon>
    </lineage>
</organism>
<name>A0ABN9MPQ6_9NEOB</name>
<evidence type="ECO:0000313" key="10">
    <source>
        <dbReference type="Proteomes" id="UP001176940"/>
    </source>
</evidence>
<evidence type="ECO:0000256" key="4">
    <source>
        <dbReference type="ARBA" id="ARBA00022847"/>
    </source>
</evidence>
<gene>
    <name evidence="9" type="ORF">RIMI_LOCUS23099205</name>
</gene>
<evidence type="ECO:0000313" key="9">
    <source>
        <dbReference type="EMBL" id="CAJ0968438.1"/>
    </source>
</evidence>
<keyword evidence="3 8" id="KW-0812">Transmembrane</keyword>
<keyword evidence="5" id="KW-0571">Peptide transport</keyword>
<evidence type="ECO:0000256" key="8">
    <source>
        <dbReference type="SAM" id="Phobius"/>
    </source>
</evidence>
<evidence type="ECO:0000256" key="6">
    <source>
        <dbReference type="ARBA" id="ARBA00022989"/>
    </source>
</evidence>
<dbReference type="Proteomes" id="UP001176940">
    <property type="component" value="Unassembled WGS sequence"/>
</dbReference>
<dbReference type="Gene3D" id="1.20.1250.20">
    <property type="entry name" value="MFS general substrate transporter like domains"/>
    <property type="match status" value="1"/>
</dbReference>
<comment type="subcellular location">
    <subcellularLocation>
        <location evidence="1">Membrane</location>
        <topology evidence="1">Multi-pass membrane protein</topology>
    </subcellularLocation>
</comment>
<comment type="similarity">
    <text evidence="2">Belongs to the major facilitator superfamily. Proton-dependent oligopeptide transporter (POT/PTR) (TC 2.A.17) family.</text>
</comment>
<dbReference type="InterPro" id="IPR036259">
    <property type="entry name" value="MFS_trans_sf"/>
</dbReference>
<keyword evidence="4" id="KW-0813">Transport</keyword>
<evidence type="ECO:0008006" key="11">
    <source>
        <dbReference type="Google" id="ProtNLM"/>
    </source>
</evidence>
<sequence>MIFQCSQQSMTLEYIQDIQANTVHMALQIPQFFLLTAGEVMYSVTGLEFSYSQAPSNMKSVLQAGWLLTVAVGNIIVLIVAGVSGLGKQWAEYILFAALLVAVCIIFAIMAYFYTYIDPAAIEAQYDSDGKKKKEKEIEAMGFDISDGPKKQTKM</sequence>
<reference evidence="9" key="1">
    <citation type="submission" date="2023-07" db="EMBL/GenBank/DDBJ databases">
        <authorList>
            <person name="Stuckert A."/>
        </authorList>
    </citation>
    <scope>NUCLEOTIDE SEQUENCE</scope>
</reference>
<dbReference type="InterPro" id="IPR000109">
    <property type="entry name" value="POT_fam"/>
</dbReference>
<evidence type="ECO:0000256" key="5">
    <source>
        <dbReference type="ARBA" id="ARBA00022856"/>
    </source>
</evidence>
<dbReference type="EMBL" id="CAUEEQ010079269">
    <property type="protein sequence ID" value="CAJ0968438.1"/>
    <property type="molecule type" value="Genomic_DNA"/>
</dbReference>
<keyword evidence="6 8" id="KW-1133">Transmembrane helix</keyword>
<keyword evidence="10" id="KW-1185">Reference proteome</keyword>
<comment type="caution">
    <text evidence="9">The sequence shown here is derived from an EMBL/GenBank/DDBJ whole genome shotgun (WGS) entry which is preliminary data.</text>
</comment>
<proteinExistence type="inferred from homology"/>
<dbReference type="Pfam" id="PF00854">
    <property type="entry name" value="PTR2"/>
    <property type="match status" value="1"/>
</dbReference>
<evidence type="ECO:0000256" key="1">
    <source>
        <dbReference type="ARBA" id="ARBA00004141"/>
    </source>
</evidence>
<evidence type="ECO:0000256" key="7">
    <source>
        <dbReference type="ARBA" id="ARBA00023136"/>
    </source>
</evidence>
<evidence type="ECO:0000256" key="2">
    <source>
        <dbReference type="ARBA" id="ARBA00005982"/>
    </source>
</evidence>
<keyword evidence="4" id="KW-0769">Symport</keyword>
<evidence type="ECO:0000256" key="3">
    <source>
        <dbReference type="ARBA" id="ARBA00022692"/>
    </source>
</evidence>
<dbReference type="SUPFAM" id="SSF103473">
    <property type="entry name" value="MFS general substrate transporter"/>
    <property type="match status" value="1"/>
</dbReference>
<keyword evidence="5" id="KW-0653">Protein transport</keyword>
<keyword evidence="7 8" id="KW-0472">Membrane</keyword>